<reference evidence="1" key="1">
    <citation type="journal article" date="2014" name="Front. Microbiol.">
        <title>High frequency of phylogenetically diverse reductive dehalogenase-homologous genes in deep subseafloor sedimentary metagenomes.</title>
        <authorList>
            <person name="Kawai M."/>
            <person name="Futagami T."/>
            <person name="Toyoda A."/>
            <person name="Takaki Y."/>
            <person name="Nishi S."/>
            <person name="Hori S."/>
            <person name="Arai W."/>
            <person name="Tsubouchi T."/>
            <person name="Morono Y."/>
            <person name="Uchiyama I."/>
            <person name="Ito T."/>
            <person name="Fujiyama A."/>
            <person name="Inagaki F."/>
            <person name="Takami H."/>
        </authorList>
    </citation>
    <scope>NUCLEOTIDE SEQUENCE</scope>
    <source>
        <strain evidence="1">Expedition CK06-06</strain>
    </source>
</reference>
<organism evidence="1">
    <name type="scientific">marine sediment metagenome</name>
    <dbReference type="NCBI Taxonomy" id="412755"/>
    <lineage>
        <taxon>unclassified sequences</taxon>
        <taxon>metagenomes</taxon>
        <taxon>ecological metagenomes</taxon>
    </lineage>
</organism>
<accession>X0YZV1</accession>
<gene>
    <name evidence="1" type="ORF">S01H4_04174</name>
</gene>
<proteinExistence type="predicted"/>
<dbReference type="EMBL" id="BART01001097">
    <property type="protein sequence ID" value="GAG62170.1"/>
    <property type="molecule type" value="Genomic_DNA"/>
</dbReference>
<dbReference type="AlphaFoldDB" id="X0YZV1"/>
<name>X0YZV1_9ZZZZ</name>
<protein>
    <submittedName>
        <fullName evidence="1">Uncharacterized protein</fullName>
    </submittedName>
</protein>
<evidence type="ECO:0000313" key="1">
    <source>
        <dbReference type="EMBL" id="GAG62170.1"/>
    </source>
</evidence>
<sequence>MLIKFKSWLRKRILFCKFKKTMKEILRLQRAIRGKKFEDKI</sequence>
<comment type="caution">
    <text evidence="1">The sequence shown here is derived from an EMBL/GenBank/DDBJ whole genome shotgun (WGS) entry which is preliminary data.</text>
</comment>